<dbReference type="EMBL" id="RQTK01001756">
    <property type="protein sequence ID" value="RUS69255.1"/>
    <property type="molecule type" value="Genomic_DNA"/>
</dbReference>
<dbReference type="PRINTS" id="PR00237">
    <property type="entry name" value="GPCRRHODOPSN"/>
</dbReference>
<dbReference type="AlphaFoldDB" id="A0A433SJH7"/>
<evidence type="ECO:0000256" key="3">
    <source>
        <dbReference type="ARBA" id="ARBA00022692"/>
    </source>
</evidence>
<evidence type="ECO:0000256" key="8">
    <source>
        <dbReference type="ARBA" id="ARBA00023224"/>
    </source>
</evidence>
<evidence type="ECO:0000256" key="7">
    <source>
        <dbReference type="ARBA" id="ARBA00023170"/>
    </source>
</evidence>
<feature type="non-terminal residue" evidence="12">
    <location>
        <position position="1"/>
    </location>
</feature>
<comment type="similarity">
    <text evidence="9">Belongs to the G-protein coupled receptor 1 family.</text>
</comment>
<dbReference type="Gene3D" id="1.20.1070.10">
    <property type="entry name" value="Rhodopsin 7-helix transmembrane proteins"/>
    <property type="match status" value="1"/>
</dbReference>
<dbReference type="OrthoDB" id="6287421at2759"/>
<dbReference type="InterPro" id="IPR050569">
    <property type="entry name" value="TAAR"/>
</dbReference>
<evidence type="ECO:0000259" key="11">
    <source>
        <dbReference type="PROSITE" id="PS50262"/>
    </source>
</evidence>
<dbReference type="STRING" id="188477.A0A433SJH7"/>
<evidence type="ECO:0000256" key="2">
    <source>
        <dbReference type="ARBA" id="ARBA00022475"/>
    </source>
</evidence>
<dbReference type="PROSITE" id="PS00237">
    <property type="entry name" value="G_PROTEIN_RECEP_F1_1"/>
    <property type="match status" value="1"/>
</dbReference>
<evidence type="ECO:0000313" key="12">
    <source>
        <dbReference type="EMBL" id="RUS69255.1"/>
    </source>
</evidence>
<feature type="domain" description="G-protein coupled receptors family 1 profile" evidence="11">
    <location>
        <begin position="1"/>
        <end position="273"/>
    </location>
</feature>
<comment type="caution">
    <text evidence="12">The sequence shown here is derived from an EMBL/GenBank/DDBJ whole genome shotgun (WGS) entry which is preliminary data.</text>
</comment>
<feature type="transmembrane region" description="Helical" evidence="10">
    <location>
        <begin position="62"/>
        <end position="84"/>
    </location>
</feature>
<keyword evidence="13" id="KW-1185">Reference proteome</keyword>
<keyword evidence="8 9" id="KW-0807">Transducer</keyword>
<dbReference type="PANTHER" id="PTHR24249">
    <property type="entry name" value="HISTAMINE RECEPTOR-RELATED G-PROTEIN COUPLED RECEPTOR"/>
    <property type="match status" value="1"/>
</dbReference>
<proteinExistence type="inferred from homology"/>
<feature type="transmembrane region" description="Helical" evidence="10">
    <location>
        <begin position="20"/>
        <end position="42"/>
    </location>
</feature>
<protein>
    <recommendedName>
        <fullName evidence="11">G-protein coupled receptors family 1 profile domain-containing protein</fullName>
    </recommendedName>
</protein>
<gene>
    <name evidence="12" type="ORF">EGW08_022980</name>
</gene>
<feature type="transmembrane region" description="Helical" evidence="10">
    <location>
        <begin position="257"/>
        <end position="276"/>
    </location>
</feature>
<keyword evidence="3 9" id="KW-0812">Transmembrane</keyword>
<reference evidence="12 13" key="1">
    <citation type="submission" date="2019-01" db="EMBL/GenBank/DDBJ databases">
        <title>A draft genome assembly of the solar-powered sea slug Elysia chlorotica.</title>
        <authorList>
            <person name="Cai H."/>
            <person name="Li Q."/>
            <person name="Fang X."/>
            <person name="Li J."/>
            <person name="Curtis N.E."/>
            <person name="Altenburger A."/>
            <person name="Shibata T."/>
            <person name="Feng M."/>
            <person name="Maeda T."/>
            <person name="Schwartz J.A."/>
            <person name="Shigenobu S."/>
            <person name="Lundholm N."/>
            <person name="Nishiyama T."/>
            <person name="Yang H."/>
            <person name="Hasebe M."/>
            <person name="Li S."/>
            <person name="Pierce S.K."/>
            <person name="Wang J."/>
        </authorList>
    </citation>
    <scope>NUCLEOTIDE SEQUENCE [LARGE SCALE GENOMIC DNA]</scope>
    <source>
        <strain evidence="12">EC2010</strain>
        <tissue evidence="12">Whole organism of an adult</tissue>
    </source>
</reference>
<dbReference type="InterPro" id="IPR000276">
    <property type="entry name" value="GPCR_Rhodpsn"/>
</dbReference>
<comment type="subcellular location">
    <subcellularLocation>
        <location evidence="1">Cell membrane</location>
        <topology evidence="1">Multi-pass membrane protein</topology>
    </subcellularLocation>
</comment>
<dbReference type="GO" id="GO:0005886">
    <property type="term" value="C:plasma membrane"/>
    <property type="evidence" value="ECO:0007669"/>
    <property type="project" value="UniProtKB-SubCell"/>
</dbReference>
<feature type="transmembrane region" description="Helical" evidence="10">
    <location>
        <begin position="215"/>
        <end position="237"/>
    </location>
</feature>
<evidence type="ECO:0000256" key="9">
    <source>
        <dbReference type="RuleBase" id="RU000688"/>
    </source>
</evidence>
<accession>A0A433SJH7</accession>
<keyword evidence="5 9" id="KW-0297">G-protein coupled receptor</keyword>
<sequence length="289" mass="32818">NCLLISVVARNARLHTNTNLLVASLAFTDVLMGVQCCIIGMTGFSVGVRSWLATSDLHIFDVFMLSINLSLIGVSLLHVFSLALDRYLYVLWPFRYRRYVTRRTVLAVAVVSWTLGLVYALLPLALFNGHRHRQLCILMDIPVSFSYVPIGCVYVVCLGVVTYCTAGLVRLAHQHRRGRPRKLIGNGDSKMELKVNFNVKQEQCARFFNRSNLKIIKFVLVVFVSFLVCTFPPVTLLSLDKIFNLSLFSENDFAIDILRFMVMSNSGINFFSITYMNRDFRRALVKSLP</sequence>
<keyword evidence="7 9" id="KW-0675">Receptor</keyword>
<evidence type="ECO:0000256" key="1">
    <source>
        <dbReference type="ARBA" id="ARBA00004651"/>
    </source>
</evidence>
<feature type="non-terminal residue" evidence="12">
    <location>
        <position position="289"/>
    </location>
</feature>
<keyword evidence="2" id="KW-1003">Cell membrane</keyword>
<dbReference type="PANTHER" id="PTHR24249:SF372">
    <property type="entry name" value="G-PROTEIN COUPLED RECEPTORS FAMILY 1 PROFILE DOMAIN-CONTAINING PROTEIN"/>
    <property type="match status" value="1"/>
</dbReference>
<feature type="transmembrane region" description="Helical" evidence="10">
    <location>
        <begin position="105"/>
        <end position="127"/>
    </location>
</feature>
<dbReference type="CDD" id="cd00637">
    <property type="entry name" value="7tm_classA_rhodopsin-like"/>
    <property type="match status" value="1"/>
</dbReference>
<dbReference type="InterPro" id="IPR017452">
    <property type="entry name" value="GPCR_Rhodpsn_7TM"/>
</dbReference>
<evidence type="ECO:0000256" key="4">
    <source>
        <dbReference type="ARBA" id="ARBA00022989"/>
    </source>
</evidence>
<evidence type="ECO:0000313" key="13">
    <source>
        <dbReference type="Proteomes" id="UP000271974"/>
    </source>
</evidence>
<dbReference type="GO" id="GO:0004930">
    <property type="term" value="F:G protein-coupled receptor activity"/>
    <property type="evidence" value="ECO:0007669"/>
    <property type="project" value="UniProtKB-KW"/>
</dbReference>
<evidence type="ECO:0000256" key="10">
    <source>
        <dbReference type="SAM" id="Phobius"/>
    </source>
</evidence>
<name>A0A433SJH7_ELYCH</name>
<keyword evidence="4 10" id="KW-1133">Transmembrane helix</keyword>
<dbReference type="SUPFAM" id="SSF81321">
    <property type="entry name" value="Family A G protein-coupled receptor-like"/>
    <property type="match status" value="1"/>
</dbReference>
<evidence type="ECO:0000256" key="5">
    <source>
        <dbReference type="ARBA" id="ARBA00023040"/>
    </source>
</evidence>
<feature type="transmembrane region" description="Helical" evidence="10">
    <location>
        <begin position="147"/>
        <end position="172"/>
    </location>
</feature>
<dbReference type="Proteomes" id="UP000271974">
    <property type="component" value="Unassembled WGS sequence"/>
</dbReference>
<dbReference type="Pfam" id="PF00001">
    <property type="entry name" value="7tm_1"/>
    <property type="match status" value="1"/>
</dbReference>
<keyword evidence="6 10" id="KW-0472">Membrane</keyword>
<organism evidence="12 13">
    <name type="scientific">Elysia chlorotica</name>
    <name type="common">Eastern emerald elysia</name>
    <name type="synonym">Sea slug</name>
    <dbReference type="NCBI Taxonomy" id="188477"/>
    <lineage>
        <taxon>Eukaryota</taxon>
        <taxon>Metazoa</taxon>
        <taxon>Spiralia</taxon>
        <taxon>Lophotrochozoa</taxon>
        <taxon>Mollusca</taxon>
        <taxon>Gastropoda</taxon>
        <taxon>Heterobranchia</taxon>
        <taxon>Euthyneura</taxon>
        <taxon>Panpulmonata</taxon>
        <taxon>Sacoglossa</taxon>
        <taxon>Placobranchoidea</taxon>
        <taxon>Plakobranchidae</taxon>
        <taxon>Elysia</taxon>
    </lineage>
</organism>
<dbReference type="PROSITE" id="PS50262">
    <property type="entry name" value="G_PROTEIN_RECEP_F1_2"/>
    <property type="match status" value="1"/>
</dbReference>
<evidence type="ECO:0000256" key="6">
    <source>
        <dbReference type="ARBA" id="ARBA00023136"/>
    </source>
</evidence>